<feature type="region of interest" description="Disordered" evidence="1">
    <location>
        <begin position="41"/>
        <end position="84"/>
    </location>
</feature>
<feature type="non-terminal residue" evidence="2">
    <location>
        <position position="206"/>
    </location>
</feature>
<organism evidence="2 3">
    <name type="scientific">Cystoisospora suis</name>
    <dbReference type="NCBI Taxonomy" id="483139"/>
    <lineage>
        <taxon>Eukaryota</taxon>
        <taxon>Sar</taxon>
        <taxon>Alveolata</taxon>
        <taxon>Apicomplexa</taxon>
        <taxon>Conoidasida</taxon>
        <taxon>Coccidia</taxon>
        <taxon>Eucoccidiorida</taxon>
        <taxon>Eimeriorina</taxon>
        <taxon>Sarcocystidae</taxon>
        <taxon>Cystoisospora</taxon>
    </lineage>
</organism>
<evidence type="ECO:0000256" key="1">
    <source>
        <dbReference type="SAM" id="MobiDB-lite"/>
    </source>
</evidence>
<reference evidence="2 3" key="1">
    <citation type="journal article" date="2017" name="Int. J. Parasitol.">
        <title>The genome of the protozoan parasite Cystoisospora suis and a reverse vaccinology approach to identify vaccine candidates.</title>
        <authorList>
            <person name="Palmieri N."/>
            <person name="Shrestha A."/>
            <person name="Ruttkowski B."/>
            <person name="Beck T."/>
            <person name="Vogl C."/>
            <person name="Tomley F."/>
            <person name="Blake D.P."/>
            <person name="Joachim A."/>
        </authorList>
    </citation>
    <scope>NUCLEOTIDE SEQUENCE [LARGE SCALE GENOMIC DNA]</scope>
    <source>
        <strain evidence="2 3">Wien I</strain>
    </source>
</reference>
<feature type="compositionally biased region" description="Polar residues" evidence="1">
    <location>
        <begin position="41"/>
        <end position="60"/>
    </location>
</feature>
<dbReference type="EMBL" id="MIGC01006951">
    <property type="protein sequence ID" value="PHJ15956.1"/>
    <property type="molecule type" value="Genomic_DNA"/>
</dbReference>
<accession>A0A2C6KHY6</accession>
<dbReference type="VEuPathDB" id="ToxoDB:CSUI_010233"/>
<keyword evidence="3" id="KW-1185">Reference proteome</keyword>
<protein>
    <submittedName>
        <fullName evidence="2">Uncharacterized protein</fullName>
    </submittedName>
</protein>
<feature type="compositionally biased region" description="Basic and acidic residues" evidence="1">
    <location>
        <begin position="129"/>
        <end position="145"/>
    </location>
</feature>
<evidence type="ECO:0000313" key="3">
    <source>
        <dbReference type="Proteomes" id="UP000221165"/>
    </source>
</evidence>
<evidence type="ECO:0000313" key="2">
    <source>
        <dbReference type="EMBL" id="PHJ15956.1"/>
    </source>
</evidence>
<sequence length="206" mass="23370">MAGGSPEEKHILSAPYQYISPPSSLLHNGLSQGPSLSFSQRENAFLSSSSSTDPTRSHFNQIKRRNEEDEEGQEVPTRDIFSLPYQNSCQEEAGKIEDTLQDFTNVWRNSGGLLGYLASPSSFSSIARAGREFDEHPAPGRKESSLEIVDMESEKKKISKLRDERADRGGDAEEEEGEEGEFLRYCRIFFREQEKQEIEFLRQPLE</sequence>
<name>A0A2C6KHY6_9APIC</name>
<feature type="compositionally biased region" description="Basic and acidic residues" evidence="1">
    <location>
        <begin position="152"/>
        <end position="171"/>
    </location>
</feature>
<comment type="caution">
    <text evidence="2">The sequence shown here is derived from an EMBL/GenBank/DDBJ whole genome shotgun (WGS) entry which is preliminary data.</text>
</comment>
<gene>
    <name evidence="2" type="ORF">CSUI_010233</name>
</gene>
<dbReference type="AlphaFoldDB" id="A0A2C6KHY6"/>
<proteinExistence type="predicted"/>
<dbReference type="RefSeq" id="XP_067917688.1">
    <property type="nucleotide sequence ID" value="XM_068070338.1"/>
</dbReference>
<feature type="region of interest" description="Disordered" evidence="1">
    <location>
        <begin position="128"/>
        <end position="179"/>
    </location>
</feature>
<dbReference type="Proteomes" id="UP000221165">
    <property type="component" value="Unassembled WGS sequence"/>
</dbReference>
<dbReference type="GeneID" id="94433549"/>